<dbReference type="EMBL" id="LKPO01000004">
    <property type="protein sequence ID" value="OLF96559.1"/>
    <property type="molecule type" value="Genomic_DNA"/>
</dbReference>
<comment type="caution">
    <text evidence="1">The sequence shown here is derived from an EMBL/GenBank/DDBJ whole genome shotgun (WGS) entry which is preliminary data.</text>
</comment>
<evidence type="ECO:0000313" key="1">
    <source>
        <dbReference type="EMBL" id="OLF96559.1"/>
    </source>
</evidence>
<reference evidence="1 2" key="1">
    <citation type="journal article" date="2016" name="Front. Microbiol.">
        <title>High-Level Heat Resistance of Spores of Bacillus amyloliquefaciens and Bacillus licheniformis Results from the Presence of a spoVA Operon in a Tn1546 Transposon.</title>
        <authorList>
            <person name="Berendsen E.M."/>
            <person name="Koning R.A."/>
            <person name="Boekhorst J."/>
            <person name="de Jong A."/>
            <person name="Kuipers O.P."/>
            <person name="Wells-Bennik M.H."/>
        </authorList>
    </citation>
    <scope>NUCLEOTIDE SEQUENCE [LARGE SCALE GENOMIC DNA]</scope>
    <source>
        <strain evidence="1 2">B4121</strain>
    </source>
</reference>
<proteinExistence type="predicted"/>
<organism evidence="1 2">
    <name type="scientific">Bacillus paralicheniformis</name>
    <dbReference type="NCBI Taxonomy" id="1648923"/>
    <lineage>
        <taxon>Bacteria</taxon>
        <taxon>Bacillati</taxon>
        <taxon>Bacillota</taxon>
        <taxon>Bacilli</taxon>
        <taxon>Bacillales</taxon>
        <taxon>Bacillaceae</taxon>
        <taxon>Bacillus</taxon>
    </lineage>
</organism>
<name>A0A6N2FNR9_9BACI</name>
<gene>
    <name evidence="1" type="ORF">B4121_0770</name>
</gene>
<evidence type="ECO:0000313" key="2">
    <source>
        <dbReference type="Proteomes" id="UP000185604"/>
    </source>
</evidence>
<dbReference type="Proteomes" id="UP000185604">
    <property type="component" value="Unassembled WGS sequence"/>
</dbReference>
<protein>
    <submittedName>
        <fullName evidence="1">Uncharacterized protein</fullName>
    </submittedName>
</protein>
<dbReference type="AlphaFoldDB" id="A0A6N2FNR9"/>
<sequence length="68" mass="8196">MKKKSYVFSFCAVRFILRTGEDAHFLPRVQRANAPIATKSTEKTFRMLWYFMVYWFFSPQHLRTVLLS</sequence>
<accession>A0A6N2FNR9</accession>